<dbReference type="Gene3D" id="3.30.420.10">
    <property type="entry name" value="Ribonuclease H-like superfamily/Ribonuclease H"/>
    <property type="match status" value="1"/>
</dbReference>
<dbReference type="InterPro" id="IPR036397">
    <property type="entry name" value="RNaseH_sf"/>
</dbReference>
<dbReference type="EMBL" id="CABPRJ010000008">
    <property type="protein sequence ID" value="VVC25063.1"/>
    <property type="molecule type" value="Genomic_DNA"/>
</dbReference>
<name>A0A5E4M0K1_9HEMI</name>
<dbReference type="PANTHER" id="PTHR47326">
    <property type="entry name" value="TRANSPOSABLE ELEMENT TC3 TRANSPOSASE-LIKE PROTEIN"/>
    <property type="match status" value="1"/>
</dbReference>
<proteinExistence type="predicted"/>
<organism evidence="2 3">
    <name type="scientific">Cinara cedri</name>
    <dbReference type="NCBI Taxonomy" id="506608"/>
    <lineage>
        <taxon>Eukaryota</taxon>
        <taxon>Metazoa</taxon>
        <taxon>Ecdysozoa</taxon>
        <taxon>Arthropoda</taxon>
        <taxon>Hexapoda</taxon>
        <taxon>Insecta</taxon>
        <taxon>Pterygota</taxon>
        <taxon>Neoptera</taxon>
        <taxon>Paraneoptera</taxon>
        <taxon>Hemiptera</taxon>
        <taxon>Sternorrhyncha</taxon>
        <taxon>Aphidomorpha</taxon>
        <taxon>Aphidoidea</taxon>
        <taxon>Aphididae</taxon>
        <taxon>Lachninae</taxon>
        <taxon>Cinara</taxon>
    </lineage>
</organism>
<dbReference type="Proteomes" id="UP000325440">
    <property type="component" value="Unassembled WGS sequence"/>
</dbReference>
<dbReference type="Pfam" id="PF16087">
    <property type="entry name" value="DUF4817"/>
    <property type="match status" value="1"/>
</dbReference>
<dbReference type="GO" id="GO:0003676">
    <property type="term" value="F:nucleic acid binding"/>
    <property type="evidence" value="ECO:0007669"/>
    <property type="project" value="InterPro"/>
</dbReference>
<dbReference type="OrthoDB" id="6584906at2759"/>
<dbReference type="InterPro" id="IPR032135">
    <property type="entry name" value="DUF4817"/>
</dbReference>
<evidence type="ECO:0000313" key="3">
    <source>
        <dbReference type="Proteomes" id="UP000325440"/>
    </source>
</evidence>
<sequence>MNNAEKVELVLIYGECQHNVCLAAMTYAERYPERYHPPYNYVLRLLQGLNEEGRFPGRQIIQQMHRANIFIWLCSKNSKKHKMHPYKIDFVQHLRAGDSIRRLEFIAWFNIKFYDNPLIVNQILWTDESKFTNNGIMNKQNNRYWDNTNPHWSHETNFQIWGINVWCGLVGGKLIGPFFYDGTLNGRRYFNFLTNELPRLLDDVSLDTQEHVFQQDGAPAHKAIIVRRHLDQIFPNRCIDPPVNLQDLKNKIQAACDILSEDQIKDATSTEFLRRLGSCLEHDGENFEQFIRYIFLKI</sequence>
<gene>
    <name evidence="2" type="ORF">CINCED_3A008985</name>
</gene>
<reference evidence="2 3" key="1">
    <citation type="submission" date="2019-08" db="EMBL/GenBank/DDBJ databases">
        <authorList>
            <person name="Alioto T."/>
            <person name="Alioto T."/>
            <person name="Gomez Garrido J."/>
        </authorList>
    </citation>
    <scope>NUCLEOTIDE SEQUENCE [LARGE SCALE GENOMIC DNA]</scope>
</reference>
<evidence type="ECO:0000259" key="1">
    <source>
        <dbReference type="Pfam" id="PF16087"/>
    </source>
</evidence>
<evidence type="ECO:0000313" key="2">
    <source>
        <dbReference type="EMBL" id="VVC25063.1"/>
    </source>
</evidence>
<feature type="domain" description="DUF4817" evidence="1">
    <location>
        <begin position="4"/>
        <end position="53"/>
    </location>
</feature>
<protein>
    <recommendedName>
        <fullName evidence="1">DUF4817 domain-containing protein</fullName>
    </recommendedName>
</protein>
<dbReference type="PANTHER" id="PTHR47326:SF1">
    <property type="entry name" value="HTH PSQ-TYPE DOMAIN-CONTAINING PROTEIN"/>
    <property type="match status" value="1"/>
</dbReference>
<keyword evidence="3" id="KW-1185">Reference proteome</keyword>
<dbReference type="AlphaFoldDB" id="A0A5E4M0K1"/>
<accession>A0A5E4M0K1</accession>